<protein>
    <recommendedName>
        <fullName evidence="2">diguanylate cyclase</fullName>
        <ecNumber evidence="2">2.7.7.65</ecNumber>
    </recommendedName>
</protein>
<feature type="transmembrane region" description="Helical" evidence="7">
    <location>
        <begin position="264"/>
        <end position="282"/>
    </location>
</feature>
<evidence type="ECO:0000256" key="3">
    <source>
        <dbReference type="ARBA" id="ARBA00022475"/>
    </source>
</evidence>
<dbReference type="NCBIfam" id="TIGR00254">
    <property type="entry name" value="GGDEF"/>
    <property type="match status" value="1"/>
</dbReference>
<gene>
    <name evidence="9" type="ORF">DGMP_33280</name>
</gene>
<keyword evidence="3" id="KW-1003">Cell membrane</keyword>
<evidence type="ECO:0000256" key="1">
    <source>
        <dbReference type="ARBA" id="ARBA00004651"/>
    </source>
</evidence>
<name>A0A8D5FKL8_9BACT</name>
<evidence type="ECO:0000313" key="9">
    <source>
        <dbReference type="EMBL" id="BCL62635.1"/>
    </source>
</evidence>
<dbReference type="GO" id="GO:0005886">
    <property type="term" value="C:plasma membrane"/>
    <property type="evidence" value="ECO:0007669"/>
    <property type="project" value="UniProtKB-SubCell"/>
</dbReference>
<evidence type="ECO:0000256" key="7">
    <source>
        <dbReference type="SAM" id="Phobius"/>
    </source>
</evidence>
<dbReference type="EC" id="2.7.7.65" evidence="2"/>
<evidence type="ECO:0000256" key="4">
    <source>
        <dbReference type="ARBA" id="ARBA00022692"/>
    </source>
</evidence>
<dbReference type="Proteomes" id="UP000826725">
    <property type="component" value="Chromosome"/>
</dbReference>
<dbReference type="AlphaFoldDB" id="A0A8D5FKL8"/>
<keyword evidence="5 7" id="KW-1133">Transmembrane helix</keyword>
<dbReference type="CDD" id="cd01949">
    <property type="entry name" value="GGDEF"/>
    <property type="match status" value="1"/>
</dbReference>
<evidence type="ECO:0000313" key="10">
    <source>
        <dbReference type="Proteomes" id="UP000826725"/>
    </source>
</evidence>
<dbReference type="PANTHER" id="PTHR45138">
    <property type="entry name" value="REGULATORY COMPONENTS OF SENSORY TRANSDUCTION SYSTEM"/>
    <property type="match status" value="1"/>
</dbReference>
<evidence type="ECO:0000256" key="5">
    <source>
        <dbReference type="ARBA" id="ARBA00022989"/>
    </source>
</evidence>
<keyword evidence="4 7" id="KW-0812">Transmembrane</keyword>
<dbReference type="KEGG" id="dbk:DGMP_33280"/>
<reference evidence="9" key="1">
    <citation type="submission" date="2020-09" db="EMBL/GenBank/DDBJ databases">
        <title>Desulfogranum mesoprofundum gen. nov., sp. nov., a novel mesophilic, sulfate-reducing chemolithoautotroph isolated from a deep-sea hydrothermal vent chimney in the Suiyo Seamount.</title>
        <authorList>
            <person name="Hashimoto Y."/>
            <person name="Nakagawa S."/>
        </authorList>
    </citation>
    <scope>NUCLEOTIDE SEQUENCE</scope>
    <source>
        <strain evidence="9">KT2</strain>
    </source>
</reference>
<organism evidence="9 10">
    <name type="scientific">Desulfomarina profundi</name>
    <dbReference type="NCBI Taxonomy" id="2772557"/>
    <lineage>
        <taxon>Bacteria</taxon>
        <taxon>Pseudomonadati</taxon>
        <taxon>Thermodesulfobacteriota</taxon>
        <taxon>Desulfobulbia</taxon>
        <taxon>Desulfobulbales</taxon>
        <taxon>Desulfobulbaceae</taxon>
        <taxon>Desulfomarina</taxon>
    </lineage>
</organism>
<keyword evidence="6 7" id="KW-0472">Membrane</keyword>
<accession>A0A8D5FKL8</accession>
<sequence length="418" mass="47951">MITRASVRTEILQNDLPLTMDNIYSELTSEMMRPLLVSSSMATDHFLKNWVSEGEQDVDKVLMYLNGIKEKYDFFTTFFVSAHTGIYYRYNGIHKTVSPMDSHDVWYYDFTAQNQEYDIEVDTDEAAGNILTIFINYKVFDSEGKLLGVTGVGLKVDHVSELIAAYKQKYQRVVYLTDREGKIMVHPEKKYIEKVSIGDMEGIGKITEKILETGNDPRNFEFERDHRTVFLTARFISSFSWFLLVEQDEGKVLSTARRNFIRSIFFGLVASFFVVLITLGAINRYQEELETLAVTDELTGVANRRSLEKEFENKVYSYSRSKKPFSLILMDLDNFKNVNDTNGHLAGDNVLRNVAQLIKENIRPTDTLARWGGDEFAVLCCQETDGILKMAERIRQAIRMADLGGRAVNLMILKILLP</sequence>
<dbReference type="PROSITE" id="PS50887">
    <property type="entry name" value="GGDEF"/>
    <property type="match status" value="1"/>
</dbReference>
<dbReference type="EMBL" id="AP024086">
    <property type="protein sequence ID" value="BCL62635.1"/>
    <property type="molecule type" value="Genomic_DNA"/>
</dbReference>
<dbReference type="InterPro" id="IPR050469">
    <property type="entry name" value="Diguanylate_Cyclase"/>
</dbReference>
<dbReference type="Pfam" id="PF02743">
    <property type="entry name" value="dCache_1"/>
    <property type="match status" value="1"/>
</dbReference>
<dbReference type="Pfam" id="PF00990">
    <property type="entry name" value="GGDEF"/>
    <property type="match status" value="1"/>
</dbReference>
<keyword evidence="10" id="KW-1185">Reference proteome</keyword>
<dbReference type="SMART" id="SM00267">
    <property type="entry name" value="GGDEF"/>
    <property type="match status" value="1"/>
</dbReference>
<dbReference type="GO" id="GO:0043709">
    <property type="term" value="P:cell adhesion involved in single-species biofilm formation"/>
    <property type="evidence" value="ECO:0007669"/>
    <property type="project" value="TreeGrafter"/>
</dbReference>
<dbReference type="InterPro" id="IPR033479">
    <property type="entry name" value="dCache_1"/>
</dbReference>
<dbReference type="InterPro" id="IPR000160">
    <property type="entry name" value="GGDEF_dom"/>
</dbReference>
<proteinExistence type="predicted"/>
<evidence type="ECO:0000256" key="2">
    <source>
        <dbReference type="ARBA" id="ARBA00012528"/>
    </source>
</evidence>
<feature type="domain" description="GGDEF" evidence="8">
    <location>
        <begin position="323"/>
        <end position="418"/>
    </location>
</feature>
<dbReference type="PANTHER" id="PTHR45138:SF9">
    <property type="entry name" value="DIGUANYLATE CYCLASE DGCM-RELATED"/>
    <property type="match status" value="1"/>
</dbReference>
<evidence type="ECO:0000256" key="6">
    <source>
        <dbReference type="ARBA" id="ARBA00023136"/>
    </source>
</evidence>
<dbReference type="GO" id="GO:1902201">
    <property type="term" value="P:negative regulation of bacterial-type flagellum-dependent cell motility"/>
    <property type="evidence" value="ECO:0007669"/>
    <property type="project" value="TreeGrafter"/>
</dbReference>
<evidence type="ECO:0000259" key="8">
    <source>
        <dbReference type="PROSITE" id="PS50887"/>
    </source>
</evidence>
<comment type="subcellular location">
    <subcellularLocation>
        <location evidence="1">Cell membrane</location>
        <topology evidence="1">Multi-pass membrane protein</topology>
    </subcellularLocation>
</comment>
<dbReference type="GO" id="GO:0052621">
    <property type="term" value="F:diguanylate cyclase activity"/>
    <property type="evidence" value="ECO:0007669"/>
    <property type="project" value="UniProtKB-EC"/>
</dbReference>